<accession>A0ABV1WQE3</accession>
<keyword evidence="4 7" id="KW-0812">Transmembrane</keyword>
<evidence type="ECO:0000256" key="1">
    <source>
        <dbReference type="ARBA" id="ARBA00004651"/>
    </source>
</evidence>
<evidence type="ECO:0000256" key="5">
    <source>
        <dbReference type="ARBA" id="ARBA00022989"/>
    </source>
</evidence>
<organism evidence="8 9">
    <name type="scientific">Streptomyces hyaluromycini</name>
    <dbReference type="NCBI Taxonomy" id="1377993"/>
    <lineage>
        <taxon>Bacteria</taxon>
        <taxon>Bacillati</taxon>
        <taxon>Actinomycetota</taxon>
        <taxon>Actinomycetes</taxon>
        <taxon>Kitasatosporales</taxon>
        <taxon>Streptomycetaceae</taxon>
        <taxon>Streptomyces</taxon>
    </lineage>
</organism>
<dbReference type="Gene3D" id="1.20.1250.20">
    <property type="entry name" value="MFS general substrate transporter like domains"/>
    <property type="match status" value="1"/>
</dbReference>
<feature type="transmembrane region" description="Helical" evidence="7">
    <location>
        <begin position="80"/>
        <end position="111"/>
    </location>
</feature>
<evidence type="ECO:0000256" key="3">
    <source>
        <dbReference type="ARBA" id="ARBA00022475"/>
    </source>
</evidence>
<sequence>IDRGALTAPVAATLLVRVAGTVVLLAATGPLGYTAAAVLLGIGVQCWPAAHAAMVAALADDRHRDTALAAARSLRNAGMGAGALVATLAVAAGTGALRILAVVTTLGYLVAAALVWSTRVPAAVQNTEGQHVKPSAGARVQSGAGAGATYGGGLRQVTVLSIVNLPYAFCYDVLEVALPAMLVTSLHASPSWSAGIFVANTVLVIVTQVPVVLRLARRSRRSVLASAGAVLALSYLGFWAAAVVRITR</sequence>
<name>A0ABV1WQE3_9ACTN</name>
<dbReference type="RefSeq" id="WP_350777197.1">
    <property type="nucleotide sequence ID" value="NZ_JBEPEK010000017.1"/>
</dbReference>
<reference evidence="8 9" key="1">
    <citation type="submission" date="2024-06" db="EMBL/GenBank/DDBJ databases">
        <title>The Natural Products Discovery Center: Release of the First 8490 Sequenced Strains for Exploring Actinobacteria Biosynthetic Diversity.</title>
        <authorList>
            <person name="Kalkreuter E."/>
            <person name="Kautsar S.A."/>
            <person name="Yang D."/>
            <person name="Bader C.D."/>
            <person name="Teijaro C.N."/>
            <person name="Fluegel L."/>
            <person name="Davis C.M."/>
            <person name="Simpson J.R."/>
            <person name="Lauterbach L."/>
            <person name="Steele A.D."/>
            <person name="Gui C."/>
            <person name="Meng S."/>
            <person name="Li G."/>
            <person name="Viehrig K."/>
            <person name="Ye F."/>
            <person name="Su P."/>
            <person name="Kiefer A.F."/>
            <person name="Nichols A."/>
            <person name="Cepeda A.J."/>
            <person name="Yan W."/>
            <person name="Fan B."/>
            <person name="Jiang Y."/>
            <person name="Adhikari A."/>
            <person name="Zheng C.-J."/>
            <person name="Schuster L."/>
            <person name="Cowan T.M."/>
            <person name="Smanski M.J."/>
            <person name="Chevrette M.G."/>
            <person name="De Carvalho L.P.S."/>
            <person name="Shen B."/>
        </authorList>
    </citation>
    <scope>NUCLEOTIDE SEQUENCE [LARGE SCALE GENOMIC DNA]</scope>
    <source>
        <strain evidence="8 9">NPDC000234</strain>
    </source>
</reference>
<keyword evidence="3" id="KW-1003">Cell membrane</keyword>
<protein>
    <submittedName>
        <fullName evidence="8">MFS transporter</fullName>
    </submittedName>
</protein>
<comment type="caution">
    <text evidence="8">The sequence shown here is derived from an EMBL/GenBank/DDBJ whole genome shotgun (WGS) entry which is preliminary data.</text>
</comment>
<feature type="transmembrane region" description="Helical" evidence="7">
    <location>
        <begin position="192"/>
        <end position="216"/>
    </location>
</feature>
<dbReference type="SUPFAM" id="SSF103473">
    <property type="entry name" value="MFS general substrate transporter"/>
    <property type="match status" value="1"/>
</dbReference>
<gene>
    <name evidence="8" type="ORF">ABT404_04020</name>
</gene>
<evidence type="ECO:0000256" key="4">
    <source>
        <dbReference type="ARBA" id="ARBA00022692"/>
    </source>
</evidence>
<dbReference type="InterPro" id="IPR011701">
    <property type="entry name" value="MFS"/>
</dbReference>
<keyword evidence="2" id="KW-0813">Transport</keyword>
<dbReference type="InterPro" id="IPR036259">
    <property type="entry name" value="MFS_trans_sf"/>
</dbReference>
<feature type="transmembrane region" description="Helical" evidence="7">
    <location>
        <begin position="36"/>
        <end position="59"/>
    </location>
</feature>
<keyword evidence="6 7" id="KW-0472">Membrane</keyword>
<proteinExistence type="predicted"/>
<evidence type="ECO:0000256" key="2">
    <source>
        <dbReference type="ARBA" id="ARBA00022448"/>
    </source>
</evidence>
<dbReference type="Pfam" id="PF07690">
    <property type="entry name" value="MFS_1"/>
    <property type="match status" value="1"/>
</dbReference>
<keyword evidence="9" id="KW-1185">Reference proteome</keyword>
<dbReference type="Proteomes" id="UP001474181">
    <property type="component" value="Unassembled WGS sequence"/>
</dbReference>
<evidence type="ECO:0000313" key="9">
    <source>
        <dbReference type="Proteomes" id="UP001474181"/>
    </source>
</evidence>
<feature type="transmembrane region" description="Helical" evidence="7">
    <location>
        <begin position="223"/>
        <end position="246"/>
    </location>
</feature>
<evidence type="ECO:0000256" key="6">
    <source>
        <dbReference type="ARBA" id="ARBA00023136"/>
    </source>
</evidence>
<dbReference type="EMBL" id="JBEPEK010000017">
    <property type="protein sequence ID" value="MER7178648.1"/>
    <property type="molecule type" value="Genomic_DNA"/>
</dbReference>
<evidence type="ECO:0000256" key="7">
    <source>
        <dbReference type="SAM" id="Phobius"/>
    </source>
</evidence>
<comment type="subcellular location">
    <subcellularLocation>
        <location evidence="1">Cell membrane</location>
        <topology evidence="1">Multi-pass membrane protein</topology>
    </subcellularLocation>
</comment>
<feature type="non-terminal residue" evidence="8">
    <location>
        <position position="1"/>
    </location>
</feature>
<evidence type="ECO:0000313" key="8">
    <source>
        <dbReference type="EMBL" id="MER7178648.1"/>
    </source>
</evidence>
<dbReference type="PANTHER" id="PTHR23517:SF2">
    <property type="entry name" value="MULTIDRUG RESISTANCE PROTEIN MDTH"/>
    <property type="match status" value="1"/>
</dbReference>
<keyword evidence="5 7" id="KW-1133">Transmembrane helix</keyword>
<dbReference type="InterPro" id="IPR050171">
    <property type="entry name" value="MFS_Transporters"/>
</dbReference>
<dbReference type="PANTHER" id="PTHR23517">
    <property type="entry name" value="RESISTANCE PROTEIN MDTM, PUTATIVE-RELATED-RELATED"/>
    <property type="match status" value="1"/>
</dbReference>